<dbReference type="Proteomes" id="UP001286313">
    <property type="component" value="Unassembled WGS sequence"/>
</dbReference>
<feature type="compositionally biased region" description="Basic residues" evidence="1">
    <location>
        <begin position="31"/>
        <end position="45"/>
    </location>
</feature>
<evidence type="ECO:0000256" key="1">
    <source>
        <dbReference type="SAM" id="MobiDB-lite"/>
    </source>
</evidence>
<gene>
    <name evidence="2" type="ORF">Pcinc_017384</name>
</gene>
<accession>A0AAE1FRN0</accession>
<reference evidence="2" key="1">
    <citation type="submission" date="2023-10" db="EMBL/GenBank/DDBJ databases">
        <title>Genome assemblies of two species of porcelain crab, Petrolisthes cinctipes and Petrolisthes manimaculis (Anomura: Porcellanidae).</title>
        <authorList>
            <person name="Angst P."/>
        </authorList>
    </citation>
    <scope>NUCLEOTIDE SEQUENCE</scope>
    <source>
        <strain evidence="2">PB745_01</strain>
        <tissue evidence="2">Gill</tissue>
    </source>
</reference>
<evidence type="ECO:0000313" key="2">
    <source>
        <dbReference type="EMBL" id="KAK3877982.1"/>
    </source>
</evidence>
<protein>
    <submittedName>
        <fullName evidence="2">Uncharacterized protein</fullName>
    </submittedName>
</protein>
<comment type="caution">
    <text evidence="2">The sequence shown here is derived from an EMBL/GenBank/DDBJ whole genome shotgun (WGS) entry which is preliminary data.</text>
</comment>
<dbReference type="EMBL" id="JAWQEG010001607">
    <property type="protein sequence ID" value="KAK3877982.1"/>
    <property type="molecule type" value="Genomic_DNA"/>
</dbReference>
<name>A0AAE1FRN0_PETCI</name>
<sequence length="228" mass="25486">MASTHVSSGTDSDSDSSDDEQVKLVDQPSPKKSKSSPKKSKPSYKQKLRLEWLQVKQFKGWLKAPAPGKPNPTCSVCSTRLHCTKIGIERHGKSSWHIKSWKASQSQINVDKCFKKQQLPNNYKMITECRIAAILAENNQPLALCKSLVDLIKTTCPANTSEKGMLLQIEISSTKCTNIIRQGLGFRFSKELIDRLKVTKFSIKPDETTDISSDKQLAVTLTMTNMKV</sequence>
<dbReference type="AlphaFoldDB" id="A0AAE1FRN0"/>
<proteinExistence type="predicted"/>
<keyword evidence="3" id="KW-1185">Reference proteome</keyword>
<feature type="region of interest" description="Disordered" evidence="1">
    <location>
        <begin position="1"/>
        <end position="45"/>
    </location>
</feature>
<organism evidence="2 3">
    <name type="scientific">Petrolisthes cinctipes</name>
    <name type="common">Flat porcelain crab</name>
    <dbReference type="NCBI Taxonomy" id="88211"/>
    <lineage>
        <taxon>Eukaryota</taxon>
        <taxon>Metazoa</taxon>
        <taxon>Ecdysozoa</taxon>
        <taxon>Arthropoda</taxon>
        <taxon>Crustacea</taxon>
        <taxon>Multicrustacea</taxon>
        <taxon>Malacostraca</taxon>
        <taxon>Eumalacostraca</taxon>
        <taxon>Eucarida</taxon>
        <taxon>Decapoda</taxon>
        <taxon>Pleocyemata</taxon>
        <taxon>Anomura</taxon>
        <taxon>Galatheoidea</taxon>
        <taxon>Porcellanidae</taxon>
        <taxon>Petrolisthes</taxon>
    </lineage>
</organism>
<evidence type="ECO:0000313" key="3">
    <source>
        <dbReference type="Proteomes" id="UP001286313"/>
    </source>
</evidence>